<accession>A0AAD5WDX1</accession>
<reference evidence="1" key="1">
    <citation type="submission" date="2021-06" db="EMBL/GenBank/DDBJ databases">
        <title>Parelaphostrongylus tenuis whole genome reference sequence.</title>
        <authorList>
            <person name="Garwood T.J."/>
            <person name="Larsen P.A."/>
            <person name="Fountain-Jones N.M."/>
            <person name="Garbe J.R."/>
            <person name="Macchietto M.G."/>
            <person name="Kania S.A."/>
            <person name="Gerhold R.W."/>
            <person name="Richards J.E."/>
            <person name="Wolf T.M."/>
        </authorList>
    </citation>
    <scope>NUCLEOTIDE SEQUENCE</scope>
    <source>
        <strain evidence="1">MNPRO001-30</strain>
        <tissue evidence="1">Meninges</tissue>
    </source>
</reference>
<protein>
    <submittedName>
        <fullName evidence="1">Uncharacterized protein</fullName>
    </submittedName>
</protein>
<dbReference type="Proteomes" id="UP001196413">
    <property type="component" value="Unassembled WGS sequence"/>
</dbReference>
<name>A0AAD5WDX1_PARTN</name>
<dbReference type="EMBL" id="JAHQIW010005586">
    <property type="protein sequence ID" value="KAJ1366578.1"/>
    <property type="molecule type" value="Genomic_DNA"/>
</dbReference>
<sequence length="90" mass="10502">MSYQEALEKPTERSDSTNVARAIRQQLVRRLSIHLLRAIVNPAHQVRKTHDTTKNIKSKIFGLKFYVDCRKRRGAKSSEMKSWKLADEYA</sequence>
<proteinExistence type="predicted"/>
<organism evidence="1 2">
    <name type="scientific">Parelaphostrongylus tenuis</name>
    <name type="common">Meningeal worm</name>
    <dbReference type="NCBI Taxonomy" id="148309"/>
    <lineage>
        <taxon>Eukaryota</taxon>
        <taxon>Metazoa</taxon>
        <taxon>Ecdysozoa</taxon>
        <taxon>Nematoda</taxon>
        <taxon>Chromadorea</taxon>
        <taxon>Rhabditida</taxon>
        <taxon>Rhabditina</taxon>
        <taxon>Rhabditomorpha</taxon>
        <taxon>Strongyloidea</taxon>
        <taxon>Metastrongylidae</taxon>
        <taxon>Parelaphostrongylus</taxon>
    </lineage>
</organism>
<keyword evidence="2" id="KW-1185">Reference proteome</keyword>
<evidence type="ECO:0000313" key="2">
    <source>
        <dbReference type="Proteomes" id="UP001196413"/>
    </source>
</evidence>
<comment type="caution">
    <text evidence="1">The sequence shown here is derived from an EMBL/GenBank/DDBJ whole genome shotgun (WGS) entry which is preliminary data.</text>
</comment>
<evidence type="ECO:0000313" key="1">
    <source>
        <dbReference type="EMBL" id="KAJ1366578.1"/>
    </source>
</evidence>
<dbReference type="AlphaFoldDB" id="A0AAD5WDX1"/>
<gene>
    <name evidence="1" type="ORF">KIN20_027267</name>
</gene>